<sequence>MHPFSAQADDTPTQIKQQVTDAIKQHFAVKVPDSRSEVQLNPINRQLNLAPCSHTLNVKVPYHSGARITAKVSCRQPRWSLFVTGRVKVLKPVVMSAGPIIKGRQIRANMLQVREQDIAGLTGDYFHRQQDVSGSVARINIRADTVITPRMLTLASAVGRGDPVILEARRGSVVIRTEGTAQEEGRIGDMIDVTNNRSGTVVRGRVTAPGRVQVP</sequence>
<evidence type="ECO:0000256" key="4">
    <source>
        <dbReference type="ARBA" id="ARBA00022729"/>
    </source>
</evidence>
<feature type="domain" description="SAF" evidence="8">
    <location>
        <begin position="91"/>
        <end position="153"/>
    </location>
</feature>
<evidence type="ECO:0000313" key="10">
    <source>
        <dbReference type="Proteomes" id="UP000755551"/>
    </source>
</evidence>
<keyword evidence="7" id="KW-1005">Bacterial flagellum biogenesis</keyword>
<evidence type="ECO:0000256" key="3">
    <source>
        <dbReference type="ARBA" id="ARBA00014754"/>
    </source>
</evidence>
<dbReference type="SMART" id="SM00858">
    <property type="entry name" value="SAF"/>
    <property type="match status" value="1"/>
</dbReference>
<evidence type="ECO:0000256" key="5">
    <source>
        <dbReference type="ARBA" id="ARBA00022764"/>
    </source>
</evidence>
<dbReference type="InterPro" id="IPR041231">
    <property type="entry name" value="FlgA_N"/>
</dbReference>
<dbReference type="PANTHER" id="PTHR36307">
    <property type="entry name" value="FLAGELLA BASAL BODY P-RING FORMATION PROTEIN FLGA"/>
    <property type="match status" value="1"/>
</dbReference>
<keyword evidence="9" id="KW-0966">Cell projection</keyword>
<comment type="function">
    <text evidence="6 7">Involved in the assembly process of the P-ring formation. It may associate with FlgF on the rod constituting a structure essential for the P-ring assembly or may act as a modulator protein for the P-ring assembly.</text>
</comment>
<comment type="caution">
    <text evidence="9">The sequence shown here is derived from an EMBL/GenBank/DDBJ whole genome shotgun (WGS) entry which is preliminary data.</text>
</comment>
<dbReference type="InterPro" id="IPR039246">
    <property type="entry name" value="Flagellar_FlgA"/>
</dbReference>
<keyword evidence="10" id="KW-1185">Reference proteome</keyword>
<evidence type="ECO:0000256" key="7">
    <source>
        <dbReference type="RuleBase" id="RU362063"/>
    </source>
</evidence>
<keyword evidence="5 7" id="KW-0574">Periplasm</keyword>
<protein>
    <recommendedName>
        <fullName evidence="3 7">Flagella basal body P-ring formation protein FlgA</fullName>
    </recommendedName>
</protein>
<keyword evidence="9" id="KW-0969">Cilium</keyword>
<dbReference type="InterPro" id="IPR013974">
    <property type="entry name" value="SAF"/>
</dbReference>
<dbReference type="RefSeq" id="WP_217335473.1">
    <property type="nucleotide sequence ID" value="NZ_JAHQZT010000015.1"/>
</dbReference>
<dbReference type="NCBIfam" id="TIGR03170">
    <property type="entry name" value="flgA_cterm"/>
    <property type="match status" value="1"/>
</dbReference>
<dbReference type="Pfam" id="PF17656">
    <property type="entry name" value="ChapFlgA_N"/>
    <property type="match status" value="1"/>
</dbReference>
<reference evidence="9 10" key="1">
    <citation type="submission" date="2021-06" db="EMBL/GenBank/DDBJ databases">
        <title>Bacterium isolated from marine sediment.</title>
        <authorList>
            <person name="Zhu K.-L."/>
            <person name="Du Z.-J."/>
            <person name="Liang Q.-Y."/>
        </authorList>
    </citation>
    <scope>NUCLEOTIDE SEQUENCE [LARGE SCALE GENOMIC DNA]</scope>
    <source>
        <strain evidence="9 10">A346</strain>
    </source>
</reference>
<comment type="subcellular location">
    <subcellularLocation>
        <location evidence="1 7">Periplasm</location>
    </subcellularLocation>
</comment>
<evidence type="ECO:0000259" key="8">
    <source>
        <dbReference type="SMART" id="SM00858"/>
    </source>
</evidence>
<keyword evidence="4" id="KW-0732">Signal</keyword>
<name>A0ABS6MCQ1_9GAMM</name>
<evidence type="ECO:0000313" key="9">
    <source>
        <dbReference type="EMBL" id="MBV0934064.1"/>
    </source>
</evidence>
<dbReference type="EMBL" id="JAHQZT010000015">
    <property type="protein sequence ID" value="MBV0934064.1"/>
    <property type="molecule type" value="Genomic_DNA"/>
</dbReference>
<dbReference type="InterPro" id="IPR017585">
    <property type="entry name" value="SAF_FlgA"/>
</dbReference>
<dbReference type="PANTHER" id="PTHR36307:SF1">
    <property type="entry name" value="FLAGELLA BASAL BODY P-RING FORMATION PROTEIN FLGA"/>
    <property type="match status" value="1"/>
</dbReference>
<dbReference type="Pfam" id="PF13144">
    <property type="entry name" value="ChapFlgA"/>
    <property type="match status" value="1"/>
</dbReference>
<dbReference type="CDD" id="cd11614">
    <property type="entry name" value="SAF_CpaB_FlgA_like"/>
    <property type="match status" value="1"/>
</dbReference>
<dbReference type="Proteomes" id="UP000755551">
    <property type="component" value="Unassembled WGS sequence"/>
</dbReference>
<accession>A0ABS6MCQ1</accession>
<gene>
    <name evidence="9" type="primary">flgA</name>
    <name evidence="9" type="ORF">KTN04_12005</name>
</gene>
<evidence type="ECO:0000256" key="6">
    <source>
        <dbReference type="ARBA" id="ARBA00025643"/>
    </source>
</evidence>
<proteinExistence type="inferred from homology"/>
<keyword evidence="9" id="KW-0282">Flagellum</keyword>
<evidence type="ECO:0000256" key="1">
    <source>
        <dbReference type="ARBA" id="ARBA00004418"/>
    </source>
</evidence>
<evidence type="ECO:0000256" key="2">
    <source>
        <dbReference type="ARBA" id="ARBA00010474"/>
    </source>
</evidence>
<comment type="similarity">
    <text evidence="2 7">Belongs to the FlgA family.</text>
</comment>
<organism evidence="9 10">
    <name type="scientific">Marinobacterium weihaiense</name>
    <dbReference type="NCBI Taxonomy" id="2851016"/>
    <lineage>
        <taxon>Bacteria</taxon>
        <taxon>Pseudomonadati</taxon>
        <taxon>Pseudomonadota</taxon>
        <taxon>Gammaproteobacteria</taxon>
        <taxon>Oceanospirillales</taxon>
        <taxon>Oceanospirillaceae</taxon>
        <taxon>Marinobacterium</taxon>
    </lineage>
</organism>